<dbReference type="Gene3D" id="1.10.274.110">
    <property type="match status" value="2"/>
</dbReference>
<dbReference type="Pfam" id="PF03589">
    <property type="entry name" value="Antiterm"/>
    <property type="match status" value="2"/>
</dbReference>
<dbReference type="EMBL" id="PDET01000022">
    <property type="protein sequence ID" value="PRD13107.1"/>
    <property type="molecule type" value="Genomic_DNA"/>
</dbReference>
<sequence length="254" mass="27599">MRIEAALKHFSPKTMMITDSPGATSSENIDGTHVMAAIGMCQAKAAFGMSAYLGKAGISQQDRDKAVQHLLAYARKTAPALLRKAAAGKLSQCLFVLAKFAYDDYARSAADTHDCPDCAGRGVTNTLARVMTHPGCGEKTAPTYRMQLVENQCVTCHGKGKLSARCRCGGSGKVRDLKRSKLLGVPVEKDCDRCDGLGFRRQPSTVAFKAIRALVPELTQSSWSRNWKPFYDGLIVKCEAEESQADSIFNKVTR</sequence>
<evidence type="ECO:0000256" key="2">
    <source>
        <dbReference type="ARBA" id="ARBA00023125"/>
    </source>
</evidence>
<dbReference type="InterPro" id="IPR038500">
    <property type="entry name" value="Antitermination_sf"/>
</dbReference>
<dbReference type="GO" id="GO:0006355">
    <property type="term" value="P:regulation of DNA-templated transcription"/>
    <property type="evidence" value="ECO:0007669"/>
    <property type="project" value="InterPro"/>
</dbReference>
<organism evidence="4 5">
    <name type="scientific">Pantoea coffeiphila</name>
    <dbReference type="NCBI Taxonomy" id="1465635"/>
    <lineage>
        <taxon>Bacteria</taxon>
        <taxon>Pseudomonadati</taxon>
        <taxon>Pseudomonadota</taxon>
        <taxon>Gammaproteobacteria</taxon>
        <taxon>Enterobacterales</taxon>
        <taxon>Erwiniaceae</taxon>
        <taxon>Pantoea</taxon>
    </lineage>
</organism>
<gene>
    <name evidence="4" type="ORF">CQW29_22810</name>
</gene>
<evidence type="ECO:0000313" key="5">
    <source>
        <dbReference type="Proteomes" id="UP000239181"/>
    </source>
</evidence>
<keyword evidence="5" id="KW-1185">Reference proteome</keyword>
<dbReference type="SUPFAM" id="SSF57938">
    <property type="entry name" value="DnaJ/Hsp40 cysteine-rich domain"/>
    <property type="match status" value="1"/>
</dbReference>
<dbReference type="OrthoDB" id="6572202at2"/>
<dbReference type="HAMAP" id="MF_04158">
    <property type="entry name" value="Antitermination_lambda"/>
    <property type="match status" value="1"/>
</dbReference>
<comment type="caution">
    <text evidence="4">The sequence shown here is derived from an EMBL/GenBank/DDBJ whole genome shotgun (WGS) entry which is preliminary data.</text>
</comment>
<evidence type="ECO:0000256" key="1">
    <source>
        <dbReference type="ARBA" id="ARBA00023015"/>
    </source>
</evidence>
<proteinExistence type="inferred from homology"/>
<keyword evidence="2" id="KW-0238">DNA-binding</keyword>
<dbReference type="RefSeq" id="WP_105595038.1">
    <property type="nucleotide sequence ID" value="NZ_PDET01000022.1"/>
</dbReference>
<dbReference type="Proteomes" id="UP000239181">
    <property type="component" value="Unassembled WGS sequence"/>
</dbReference>
<evidence type="ECO:0000313" key="4">
    <source>
        <dbReference type="EMBL" id="PRD13107.1"/>
    </source>
</evidence>
<name>A0A2S9I5N2_9GAMM</name>
<accession>A0A2S9I5N2</accession>
<dbReference type="AlphaFoldDB" id="A0A2S9I5N2"/>
<dbReference type="InterPro" id="IPR003222">
    <property type="entry name" value="Antitermntn"/>
</dbReference>
<keyword evidence="3" id="KW-0804">Transcription</keyword>
<dbReference type="GO" id="GO:0003677">
    <property type="term" value="F:DNA binding"/>
    <property type="evidence" value="ECO:0007669"/>
    <property type="project" value="UniProtKB-KW"/>
</dbReference>
<dbReference type="InterPro" id="IPR036410">
    <property type="entry name" value="HSP_DnaJ_Cys-rich_dom_sf"/>
</dbReference>
<keyword evidence="1" id="KW-0805">Transcription regulation</keyword>
<reference evidence="4 5" key="1">
    <citation type="submission" date="2017-10" db="EMBL/GenBank/DDBJ databases">
        <title>Draft genome of two endophytic bacteria isolated from 'guarana' Paullinia cupana (Mart.) Ducke.</title>
        <authorList>
            <person name="Siqueira K.A."/>
            <person name="Liotti R.G."/>
            <person name="Mendes T.A."/>
            <person name="Soares M.A."/>
        </authorList>
    </citation>
    <scope>NUCLEOTIDE SEQUENCE [LARGE SCALE GENOMIC DNA]</scope>
    <source>
        <strain evidence="4 5">342</strain>
    </source>
</reference>
<protein>
    <submittedName>
        <fullName evidence="4">Antitermination protein</fullName>
    </submittedName>
</protein>
<evidence type="ECO:0000256" key="3">
    <source>
        <dbReference type="ARBA" id="ARBA00023163"/>
    </source>
</evidence>